<gene>
    <name evidence="3" type="ORF">MESINF_0285</name>
</gene>
<keyword evidence="4" id="KW-1185">Reference proteome</keyword>
<dbReference type="KEGG" id="minf:MESINF_0285"/>
<name>A0A7Z7LCV1_9BACT</name>
<dbReference type="RefSeq" id="WP_169698178.1">
    <property type="nucleotide sequence ID" value="NZ_LS974202.1"/>
</dbReference>
<dbReference type="AlphaFoldDB" id="A0A7Z7LCV1"/>
<organism evidence="3 4">
    <name type="scientific">Mesotoga infera</name>
    <dbReference type="NCBI Taxonomy" id="1236046"/>
    <lineage>
        <taxon>Bacteria</taxon>
        <taxon>Thermotogati</taxon>
        <taxon>Thermotogota</taxon>
        <taxon>Thermotogae</taxon>
        <taxon>Kosmotogales</taxon>
        <taxon>Kosmotogaceae</taxon>
        <taxon>Mesotoga</taxon>
    </lineage>
</organism>
<protein>
    <submittedName>
        <fullName evidence="3">DNA polymerase IV (Family X)-like protein</fullName>
    </submittedName>
</protein>
<accession>A0A7Z7LCV1</accession>
<reference evidence="3 4" key="1">
    <citation type="submission" date="2017-01" db="EMBL/GenBank/DDBJ databases">
        <authorList>
            <person name="Erauso G."/>
        </authorList>
    </citation>
    <scope>NUCLEOTIDE SEQUENCE [LARGE SCALE GENOMIC DNA]</scope>
    <source>
        <strain evidence="3">MESINF1</strain>
    </source>
</reference>
<evidence type="ECO:0000259" key="2">
    <source>
        <dbReference type="Pfam" id="PF14716"/>
    </source>
</evidence>
<proteinExistence type="predicted"/>
<feature type="coiled-coil region" evidence="1">
    <location>
        <begin position="114"/>
        <end position="144"/>
    </location>
</feature>
<evidence type="ECO:0000313" key="4">
    <source>
        <dbReference type="Proteomes" id="UP000250796"/>
    </source>
</evidence>
<keyword evidence="1" id="KW-0175">Coiled coil</keyword>
<dbReference type="InterPro" id="IPR027421">
    <property type="entry name" value="DNA_pol_lamdba_lyase_dom_sf"/>
</dbReference>
<feature type="domain" description="Crossover junction endonuclease MUS81-like HHH" evidence="2">
    <location>
        <begin position="1"/>
        <end position="76"/>
    </location>
</feature>
<evidence type="ECO:0000313" key="3">
    <source>
        <dbReference type="EMBL" id="SSC11734.1"/>
    </source>
</evidence>
<dbReference type="Gene3D" id="1.10.150.110">
    <property type="entry name" value="DNA polymerase beta, N-terminal domain-like"/>
    <property type="match status" value="1"/>
</dbReference>
<dbReference type="Proteomes" id="UP000250796">
    <property type="component" value="Chromosome MESINF"/>
</dbReference>
<evidence type="ECO:0000256" key="1">
    <source>
        <dbReference type="SAM" id="Coils"/>
    </source>
</evidence>
<dbReference type="EMBL" id="LS974202">
    <property type="protein sequence ID" value="SSC11734.1"/>
    <property type="molecule type" value="Genomic_DNA"/>
</dbReference>
<dbReference type="Pfam" id="PF14716">
    <property type="entry name" value="HHH_8"/>
    <property type="match status" value="1"/>
</dbReference>
<dbReference type="InterPro" id="IPR010996">
    <property type="entry name" value="HHH_MUS81"/>
</dbReference>
<sequence>MKREQLAAQFDLLSRLLKISRDNPFKIRSYEFAARTVRNRLPEGELTEREIHDLSRLKGIGKAITEKSLEFLREGKISKISELVKAMPPAILELALDGTLDPETIAFIWKDAGLDESESILAFLKKQREDLKLSREELARLEERLKRGP</sequence>
<dbReference type="SUPFAM" id="SSF47802">
    <property type="entry name" value="DNA polymerase beta, N-terminal domain-like"/>
    <property type="match status" value="1"/>
</dbReference>